<dbReference type="AlphaFoldDB" id="A0A0K2ZZ37"/>
<protein>
    <recommendedName>
        <fullName evidence="1">HTH cro/C1-type domain-containing protein</fullName>
    </recommendedName>
</protein>
<dbReference type="SMART" id="SM00530">
    <property type="entry name" value="HTH_XRE"/>
    <property type="match status" value="1"/>
</dbReference>
<organism evidence="2 3">
    <name type="scientific">Xanthomonas graminis pv. poae</name>
    <dbReference type="NCBI Taxonomy" id="227946"/>
    <lineage>
        <taxon>Bacteria</taxon>
        <taxon>Pseudomonadati</taxon>
        <taxon>Pseudomonadota</taxon>
        <taxon>Gammaproteobacteria</taxon>
        <taxon>Lysobacterales</taxon>
        <taxon>Lysobacteraceae</taxon>
        <taxon>Xanthomonas</taxon>
        <taxon>Xanthomonas translucens group</taxon>
        <taxon>Xanthomonas graminis</taxon>
    </lineage>
</organism>
<dbReference type="SUPFAM" id="SSF47413">
    <property type="entry name" value="lambda repressor-like DNA-binding domains"/>
    <property type="match status" value="1"/>
</dbReference>
<dbReference type="EMBL" id="CXOK01000052">
    <property type="protein sequence ID" value="CTP88535.1"/>
    <property type="molecule type" value="Genomic_DNA"/>
</dbReference>
<name>A0A0K2ZZ37_9XANT</name>
<gene>
    <name evidence="2" type="ORF">XTPLMG728_1932</name>
</gene>
<dbReference type="InterPro" id="IPR001387">
    <property type="entry name" value="Cro/C1-type_HTH"/>
</dbReference>
<sequence length="118" mass="12650">MDHGALAARIRSARKALGLSQCELASRLGVHRTTIAHWERAGGCVPSVGNLLVLSEELQVEFEWLAVGGIAGKALPLSAVPSSRRDLESRLLQLSRHVPVSFLAAVIALLENASVYLE</sequence>
<evidence type="ECO:0000313" key="3">
    <source>
        <dbReference type="Proteomes" id="UP000041247"/>
    </source>
</evidence>
<dbReference type="Gene3D" id="1.10.260.40">
    <property type="entry name" value="lambda repressor-like DNA-binding domains"/>
    <property type="match status" value="1"/>
</dbReference>
<dbReference type="CDD" id="cd00093">
    <property type="entry name" value="HTH_XRE"/>
    <property type="match status" value="1"/>
</dbReference>
<accession>A0A0K2ZZ37</accession>
<dbReference type="RefSeq" id="WP_053840937.1">
    <property type="nucleotide sequence ID" value="NZ_CP076250.1"/>
</dbReference>
<dbReference type="Proteomes" id="UP000041247">
    <property type="component" value="Unassembled WGS sequence"/>
</dbReference>
<dbReference type="PROSITE" id="PS50943">
    <property type="entry name" value="HTH_CROC1"/>
    <property type="match status" value="1"/>
</dbReference>
<proteinExistence type="predicted"/>
<feature type="domain" description="HTH cro/C1-type" evidence="1">
    <location>
        <begin position="10"/>
        <end position="65"/>
    </location>
</feature>
<evidence type="ECO:0000259" key="1">
    <source>
        <dbReference type="PROSITE" id="PS50943"/>
    </source>
</evidence>
<dbReference type="InterPro" id="IPR010982">
    <property type="entry name" value="Lambda_DNA-bd_dom_sf"/>
</dbReference>
<dbReference type="Pfam" id="PF01381">
    <property type="entry name" value="HTH_3"/>
    <property type="match status" value="1"/>
</dbReference>
<reference evidence="2 3" key="1">
    <citation type="submission" date="2015-07" db="EMBL/GenBank/DDBJ databases">
        <authorList>
            <person name="Noorani M."/>
        </authorList>
    </citation>
    <scope>NUCLEOTIDE SEQUENCE [LARGE SCALE GENOMIC DNA]</scope>
    <source>
        <strain evidence="2">LMG728</strain>
    </source>
</reference>
<evidence type="ECO:0000313" key="2">
    <source>
        <dbReference type="EMBL" id="CTP88535.1"/>
    </source>
</evidence>
<dbReference type="GO" id="GO:0003677">
    <property type="term" value="F:DNA binding"/>
    <property type="evidence" value="ECO:0007669"/>
    <property type="project" value="InterPro"/>
</dbReference>